<dbReference type="InterPro" id="IPR001128">
    <property type="entry name" value="Cyt_P450"/>
</dbReference>
<keyword evidence="3 7" id="KW-0349">Heme</keyword>
<dbReference type="GO" id="GO:0004497">
    <property type="term" value="F:monooxygenase activity"/>
    <property type="evidence" value="ECO:0007669"/>
    <property type="project" value="UniProtKB-KW"/>
</dbReference>
<dbReference type="Proteomes" id="UP001320245">
    <property type="component" value="Unassembled WGS sequence"/>
</dbReference>
<evidence type="ECO:0000256" key="9">
    <source>
        <dbReference type="SAM" id="Phobius"/>
    </source>
</evidence>
<evidence type="ECO:0000256" key="6">
    <source>
        <dbReference type="ARBA" id="ARBA00023033"/>
    </source>
</evidence>
<evidence type="ECO:0008006" key="12">
    <source>
        <dbReference type="Google" id="ProtNLM"/>
    </source>
</evidence>
<dbReference type="PANTHER" id="PTHR24305:SF232">
    <property type="entry name" value="P450, PUTATIVE (EUROFUNG)-RELATED"/>
    <property type="match status" value="1"/>
</dbReference>
<dbReference type="SUPFAM" id="SSF48264">
    <property type="entry name" value="Cytochrome P450"/>
    <property type="match status" value="1"/>
</dbReference>
<keyword evidence="11" id="KW-1185">Reference proteome</keyword>
<keyword evidence="6 8" id="KW-0503">Monooxygenase</keyword>
<reference evidence="10 11" key="1">
    <citation type="journal article" date="2023" name="PLoS ONE">
        <title>Cytospora paraplurivora sp. nov. isolated from orchards with fruit tree decline syndrome in Ontario, Canada.</title>
        <authorList>
            <person name="Ilyukhin E."/>
            <person name="Nguyen H.D.T."/>
            <person name="Castle A.J."/>
            <person name="Ellouze W."/>
        </authorList>
    </citation>
    <scope>NUCLEOTIDE SEQUENCE [LARGE SCALE GENOMIC DNA]</scope>
    <source>
        <strain evidence="10 11">FDS-564</strain>
    </source>
</reference>
<dbReference type="PANTHER" id="PTHR24305">
    <property type="entry name" value="CYTOCHROME P450"/>
    <property type="match status" value="1"/>
</dbReference>
<evidence type="ECO:0000256" key="4">
    <source>
        <dbReference type="ARBA" id="ARBA00022723"/>
    </source>
</evidence>
<dbReference type="InterPro" id="IPR002403">
    <property type="entry name" value="Cyt_P450_E_grp-IV"/>
</dbReference>
<comment type="similarity">
    <text evidence="2 8">Belongs to the cytochrome P450 family.</text>
</comment>
<feature type="transmembrane region" description="Helical" evidence="9">
    <location>
        <begin position="6"/>
        <end position="22"/>
    </location>
</feature>
<organism evidence="10 11">
    <name type="scientific">Cytospora paraplurivora</name>
    <dbReference type="NCBI Taxonomy" id="2898453"/>
    <lineage>
        <taxon>Eukaryota</taxon>
        <taxon>Fungi</taxon>
        <taxon>Dikarya</taxon>
        <taxon>Ascomycota</taxon>
        <taxon>Pezizomycotina</taxon>
        <taxon>Sordariomycetes</taxon>
        <taxon>Sordariomycetidae</taxon>
        <taxon>Diaporthales</taxon>
        <taxon>Cytosporaceae</taxon>
        <taxon>Cytospora</taxon>
    </lineage>
</organism>
<dbReference type="GO" id="GO:0016705">
    <property type="term" value="F:oxidoreductase activity, acting on paired donors, with incorporation or reduction of molecular oxygen"/>
    <property type="evidence" value="ECO:0007669"/>
    <property type="project" value="InterPro"/>
</dbReference>
<keyword evidence="9" id="KW-0472">Membrane</keyword>
<keyword evidence="9" id="KW-1133">Transmembrane helix</keyword>
<sequence>MDATLFQYISYVSVGAVLILWLRRKLYPKPYPNIPYNLQSAKRIAGDIPDLIPVIAAKNEFSESLFAITTQKLGVPIAQMLFPGIRRPMIILEDPREIEDILLRRAKDFDKAAMAIDMFGPMFPNSTLAQYTTPELRQQKRLWADTMKTDFLRKVAAPKIARSTMDLVELWRLKASIAPEQPFETLEDFKYSALDAIWVAAVGEEPGVTRFEIEKLHSQVSGKPQPQHQPLGAFIRKEVVYINDTIARNSSSPSPKWAQILETWTRRYRRSRKLVNAEVGRSLQAAIDRFQDSSLGNLERDEFDTCMVDLVLRRKILEARKAGKSVISKDVIQDKSLIDMLFVFLVAGHDSTANVLSWFAKFMEANSAVQMELRTILRAAFPGPDAPSADDILSTNLPYLDGVCEEAFRLAGAAKALLRQSIVDTEILGYKVPKGSEVFMNLHINRQPAPVDESKRSATSQEAAVKLGEGNGIQGPAGRSLGSFEPRRWLVTDKTGKESFNAHAITTLAFGGGYRGCIGQKLARIEFRIVVVLLILNFEFLPLPEELQTTDAIEKVFREPRKPYARVRAS</sequence>
<evidence type="ECO:0000256" key="5">
    <source>
        <dbReference type="ARBA" id="ARBA00023004"/>
    </source>
</evidence>
<evidence type="ECO:0000256" key="2">
    <source>
        <dbReference type="ARBA" id="ARBA00010617"/>
    </source>
</evidence>
<evidence type="ECO:0000256" key="8">
    <source>
        <dbReference type="RuleBase" id="RU000461"/>
    </source>
</evidence>
<dbReference type="Pfam" id="PF00067">
    <property type="entry name" value="p450"/>
    <property type="match status" value="2"/>
</dbReference>
<evidence type="ECO:0000256" key="1">
    <source>
        <dbReference type="ARBA" id="ARBA00001971"/>
    </source>
</evidence>
<gene>
    <name evidence="10" type="ORF">SLS53_002416</name>
</gene>
<keyword evidence="4 7" id="KW-0479">Metal-binding</keyword>
<feature type="binding site" description="axial binding residue" evidence="7">
    <location>
        <position position="517"/>
    </location>
    <ligand>
        <name>heme</name>
        <dbReference type="ChEBI" id="CHEBI:30413"/>
    </ligand>
    <ligandPart>
        <name>Fe</name>
        <dbReference type="ChEBI" id="CHEBI:18248"/>
    </ligandPart>
</feature>
<dbReference type="GO" id="GO:0020037">
    <property type="term" value="F:heme binding"/>
    <property type="evidence" value="ECO:0007669"/>
    <property type="project" value="InterPro"/>
</dbReference>
<keyword evidence="5 7" id="KW-0408">Iron</keyword>
<dbReference type="Gene3D" id="1.10.630.10">
    <property type="entry name" value="Cytochrome P450"/>
    <property type="match status" value="1"/>
</dbReference>
<dbReference type="PROSITE" id="PS00086">
    <property type="entry name" value="CYTOCHROME_P450"/>
    <property type="match status" value="1"/>
</dbReference>
<evidence type="ECO:0000256" key="3">
    <source>
        <dbReference type="ARBA" id="ARBA00022617"/>
    </source>
</evidence>
<evidence type="ECO:0000313" key="11">
    <source>
        <dbReference type="Proteomes" id="UP001320245"/>
    </source>
</evidence>
<protein>
    <recommendedName>
        <fullName evidence="12">Cytochrome P450</fullName>
    </recommendedName>
</protein>
<dbReference type="GO" id="GO:0005506">
    <property type="term" value="F:iron ion binding"/>
    <property type="evidence" value="ECO:0007669"/>
    <property type="project" value="InterPro"/>
</dbReference>
<comment type="cofactor">
    <cofactor evidence="1 7">
        <name>heme</name>
        <dbReference type="ChEBI" id="CHEBI:30413"/>
    </cofactor>
</comment>
<dbReference type="InterPro" id="IPR050121">
    <property type="entry name" value="Cytochrome_P450_monoxygenase"/>
</dbReference>
<name>A0AAN9UGQ2_9PEZI</name>
<dbReference type="PRINTS" id="PR00385">
    <property type="entry name" value="P450"/>
</dbReference>
<comment type="caution">
    <text evidence="10">The sequence shown here is derived from an EMBL/GenBank/DDBJ whole genome shotgun (WGS) entry which is preliminary data.</text>
</comment>
<dbReference type="PRINTS" id="PR00465">
    <property type="entry name" value="EP450IV"/>
</dbReference>
<dbReference type="EMBL" id="JAJSPL020000006">
    <property type="protein sequence ID" value="KAK7746457.1"/>
    <property type="molecule type" value="Genomic_DNA"/>
</dbReference>
<dbReference type="InterPro" id="IPR017972">
    <property type="entry name" value="Cyt_P450_CS"/>
</dbReference>
<accession>A0AAN9UGQ2</accession>
<dbReference type="InterPro" id="IPR036396">
    <property type="entry name" value="Cyt_P450_sf"/>
</dbReference>
<keyword evidence="9" id="KW-0812">Transmembrane</keyword>
<evidence type="ECO:0000313" key="10">
    <source>
        <dbReference type="EMBL" id="KAK7746457.1"/>
    </source>
</evidence>
<keyword evidence="8" id="KW-0560">Oxidoreductase</keyword>
<proteinExistence type="inferred from homology"/>
<dbReference type="AlphaFoldDB" id="A0AAN9UGQ2"/>
<evidence type="ECO:0000256" key="7">
    <source>
        <dbReference type="PIRSR" id="PIRSR602403-1"/>
    </source>
</evidence>